<comment type="caution">
    <text evidence="4">The sequence shown here is derived from an EMBL/GenBank/DDBJ whole genome shotgun (WGS) entry which is preliminary data.</text>
</comment>
<dbReference type="OrthoDB" id="370932at2759"/>
<evidence type="ECO:0000256" key="2">
    <source>
        <dbReference type="SAM" id="Phobius"/>
    </source>
</evidence>
<dbReference type="Proteomes" id="UP000325081">
    <property type="component" value="Unassembled WGS sequence"/>
</dbReference>
<keyword evidence="5" id="KW-1185">Reference proteome</keyword>
<dbReference type="EMBL" id="BKCP01010737">
    <property type="protein sequence ID" value="GER53762.1"/>
    <property type="molecule type" value="Genomic_DNA"/>
</dbReference>
<feature type="domain" description="Small EDRK-rich factor-like N-terminal" evidence="3">
    <location>
        <begin position="3"/>
        <end position="36"/>
    </location>
</feature>
<name>A0A5A7R8L5_STRAF</name>
<feature type="compositionally biased region" description="Basic and acidic residues" evidence="1">
    <location>
        <begin position="11"/>
        <end position="21"/>
    </location>
</feature>
<evidence type="ECO:0000313" key="4">
    <source>
        <dbReference type="EMBL" id="GER53762.1"/>
    </source>
</evidence>
<protein>
    <recommendedName>
        <fullName evidence="3">Small EDRK-rich factor-like N-terminal domain-containing protein</fullName>
    </recommendedName>
</protein>
<evidence type="ECO:0000313" key="5">
    <source>
        <dbReference type="Proteomes" id="UP000325081"/>
    </source>
</evidence>
<gene>
    <name evidence="4" type="ORF">STAS_31307</name>
</gene>
<dbReference type="InterPro" id="IPR039713">
    <property type="entry name" value="At2g23090-like"/>
</dbReference>
<evidence type="ECO:0000256" key="1">
    <source>
        <dbReference type="SAM" id="MobiDB-lite"/>
    </source>
</evidence>
<reference evidence="5" key="1">
    <citation type="journal article" date="2019" name="Curr. Biol.">
        <title>Genome Sequence of Striga asiatica Provides Insight into the Evolution of Plant Parasitism.</title>
        <authorList>
            <person name="Yoshida S."/>
            <person name="Kim S."/>
            <person name="Wafula E.K."/>
            <person name="Tanskanen J."/>
            <person name="Kim Y.M."/>
            <person name="Honaas L."/>
            <person name="Yang Z."/>
            <person name="Spallek T."/>
            <person name="Conn C.E."/>
            <person name="Ichihashi Y."/>
            <person name="Cheong K."/>
            <person name="Cui S."/>
            <person name="Der J.P."/>
            <person name="Gundlach H."/>
            <person name="Jiao Y."/>
            <person name="Hori C."/>
            <person name="Ishida J.K."/>
            <person name="Kasahara H."/>
            <person name="Kiba T."/>
            <person name="Kim M.S."/>
            <person name="Koo N."/>
            <person name="Laohavisit A."/>
            <person name="Lee Y.H."/>
            <person name="Lumba S."/>
            <person name="McCourt P."/>
            <person name="Mortimer J.C."/>
            <person name="Mutuku J.M."/>
            <person name="Nomura T."/>
            <person name="Sasaki-Sekimoto Y."/>
            <person name="Seto Y."/>
            <person name="Wang Y."/>
            <person name="Wakatake T."/>
            <person name="Sakakibara H."/>
            <person name="Demura T."/>
            <person name="Yamaguchi S."/>
            <person name="Yoneyama K."/>
            <person name="Manabe R.I."/>
            <person name="Nelson D.C."/>
            <person name="Schulman A.H."/>
            <person name="Timko M.P."/>
            <person name="dePamphilis C.W."/>
            <person name="Choi D."/>
            <person name="Shirasu K."/>
        </authorList>
    </citation>
    <scope>NUCLEOTIDE SEQUENCE [LARGE SCALE GENOMIC DNA]</scope>
    <source>
        <strain evidence="5">cv. UVA1</strain>
    </source>
</reference>
<dbReference type="PANTHER" id="PTHR33788">
    <property type="entry name" value="OS07G0114300 PROTEIN"/>
    <property type="match status" value="1"/>
</dbReference>
<evidence type="ECO:0000259" key="3">
    <source>
        <dbReference type="Pfam" id="PF04419"/>
    </source>
</evidence>
<dbReference type="SUPFAM" id="SSF118359">
    <property type="entry name" value="Expressed protein At2g23090/F21P24.15"/>
    <property type="match status" value="1"/>
</dbReference>
<keyword evidence="2" id="KW-0812">Transmembrane</keyword>
<keyword evidence="2" id="KW-1133">Transmembrane helix</keyword>
<dbReference type="Pfam" id="PF04419">
    <property type="entry name" value="SERF-like_N"/>
    <property type="match status" value="1"/>
</dbReference>
<dbReference type="AlphaFoldDB" id="A0A5A7R8L5"/>
<organism evidence="4 5">
    <name type="scientific">Striga asiatica</name>
    <name type="common">Asiatic witchweed</name>
    <name type="synonym">Buchnera asiatica</name>
    <dbReference type="NCBI Taxonomy" id="4170"/>
    <lineage>
        <taxon>Eukaryota</taxon>
        <taxon>Viridiplantae</taxon>
        <taxon>Streptophyta</taxon>
        <taxon>Embryophyta</taxon>
        <taxon>Tracheophyta</taxon>
        <taxon>Spermatophyta</taxon>
        <taxon>Magnoliopsida</taxon>
        <taxon>eudicotyledons</taxon>
        <taxon>Gunneridae</taxon>
        <taxon>Pentapetalae</taxon>
        <taxon>asterids</taxon>
        <taxon>lamiids</taxon>
        <taxon>Lamiales</taxon>
        <taxon>Orobanchaceae</taxon>
        <taxon>Buchnereae</taxon>
        <taxon>Striga</taxon>
    </lineage>
</organism>
<proteinExistence type="predicted"/>
<dbReference type="InterPro" id="IPR007513">
    <property type="entry name" value="SERF-like_N"/>
</dbReference>
<dbReference type="InterPro" id="IPR026939">
    <property type="entry name" value="ZNF706/At2g23090_sf"/>
</dbReference>
<keyword evidence="2" id="KW-0472">Membrane</keyword>
<dbReference type="PANTHER" id="PTHR33788:SF16">
    <property type="entry name" value="SMALL EDRK-RICH FACTOR-LIKE N-TERMINAL DOMAIN-CONTAINING PROTEIN"/>
    <property type="match status" value="1"/>
</dbReference>
<feature type="region of interest" description="Disordered" evidence="1">
    <location>
        <begin position="1"/>
        <end position="27"/>
    </location>
</feature>
<feature type="transmembrane region" description="Helical" evidence="2">
    <location>
        <begin position="78"/>
        <end position="99"/>
    </location>
</feature>
<accession>A0A5A7R8L5</accession>
<dbReference type="Gene3D" id="4.10.1050.10">
    <property type="entry name" value="At2g23090-like"/>
    <property type="match status" value="1"/>
</dbReference>
<sequence length="101" mass="10839">MGGGNGQKAKMAREKNLEKTKASKGSQLDANKKAMNIQLDGVYAAVIEKDEVLIGLQVSHSVAPNGKVLLVLGLYQTFLLEAMVEAFPLMVVSIVILNVQI</sequence>